<dbReference type="Gene3D" id="3.40.50.720">
    <property type="entry name" value="NAD(P)-binding Rossmann-like Domain"/>
    <property type="match status" value="1"/>
</dbReference>
<dbReference type="InterPro" id="IPR022893">
    <property type="entry name" value="Shikimate_DH_fam"/>
</dbReference>
<evidence type="ECO:0000259" key="1">
    <source>
        <dbReference type="Pfam" id="PF08501"/>
    </source>
</evidence>
<evidence type="ECO:0000313" key="3">
    <source>
        <dbReference type="Proteomes" id="UP001164965"/>
    </source>
</evidence>
<dbReference type="Gene3D" id="3.40.50.10860">
    <property type="entry name" value="Leucine Dehydrogenase, chain A, domain 1"/>
    <property type="match status" value="1"/>
</dbReference>
<dbReference type="InterPro" id="IPR046346">
    <property type="entry name" value="Aminoacid_DH-like_N_sf"/>
</dbReference>
<keyword evidence="3" id="KW-1185">Reference proteome</keyword>
<dbReference type="Proteomes" id="UP001164965">
    <property type="component" value="Chromosome"/>
</dbReference>
<dbReference type="PANTHER" id="PTHR21089">
    <property type="entry name" value="SHIKIMATE DEHYDROGENASE"/>
    <property type="match status" value="1"/>
</dbReference>
<organism evidence="2 3">
    <name type="scientific">Rhodococcus antarcticus</name>
    <dbReference type="NCBI Taxonomy" id="2987751"/>
    <lineage>
        <taxon>Bacteria</taxon>
        <taxon>Bacillati</taxon>
        <taxon>Actinomycetota</taxon>
        <taxon>Actinomycetes</taxon>
        <taxon>Mycobacteriales</taxon>
        <taxon>Nocardiaceae</taxon>
        <taxon>Rhodococcus</taxon>
    </lineage>
</organism>
<name>A0ABY6P5R8_9NOCA</name>
<dbReference type="EMBL" id="CP110615">
    <property type="protein sequence ID" value="UZJ26518.1"/>
    <property type="molecule type" value="Genomic_DNA"/>
</dbReference>
<dbReference type="SUPFAM" id="SSF53223">
    <property type="entry name" value="Aminoacid dehydrogenase-like, N-terminal domain"/>
    <property type="match status" value="1"/>
</dbReference>
<accession>A0ABY6P5R8</accession>
<protein>
    <submittedName>
        <fullName evidence="2">Shikimate 5-dehydrogenase</fullName>
    </submittedName>
</protein>
<sequence length="270" mass="28048">MRLTLTKDTQLCVSLAARPGNTGTRLQNFLYRATGADLVYKAFAPTDLAQAVAGIRGLPIRGAAVSMPYKSDVIPMLDHVAPSAARIGAVNTIVNDAGVLTGHNTDVTAVQALVAGLGVPRAATVCVTGSGGMARAIVSGLHDSGFTSVTVAARTEATGRPLAERHGCAWSPVPVAAELLVNATPVGMEPDQDGLPFTPAQVDTAGYVLESVAYPLETRLVRLARQQGTPTVDGFQVTVLQSVEQFTLYTGIVPGAEIITAAREFVLSRA</sequence>
<dbReference type="SUPFAM" id="SSF51735">
    <property type="entry name" value="NAD(P)-binding Rossmann-fold domains"/>
    <property type="match status" value="1"/>
</dbReference>
<reference evidence="2" key="1">
    <citation type="submission" date="2022-10" db="EMBL/GenBank/DDBJ databases">
        <title>Rhodococcus sp.75.</title>
        <authorList>
            <person name="Sun M."/>
        </authorList>
    </citation>
    <scope>NUCLEOTIDE SEQUENCE</scope>
    <source>
        <strain evidence="2">75</strain>
    </source>
</reference>
<gene>
    <name evidence="2" type="ORF">RHODO2019_04660</name>
</gene>
<dbReference type="NCBIfam" id="NF009202">
    <property type="entry name" value="PRK12550.1"/>
    <property type="match status" value="1"/>
</dbReference>
<dbReference type="PANTHER" id="PTHR21089:SF9">
    <property type="entry name" value="SHIKIMATE DEHYDROGENASE-LIKE PROTEIN HI_0607"/>
    <property type="match status" value="1"/>
</dbReference>
<dbReference type="InterPro" id="IPR013708">
    <property type="entry name" value="Shikimate_DH-bd_N"/>
</dbReference>
<dbReference type="CDD" id="cd01065">
    <property type="entry name" value="NAD_bind_Shikimate_DH"/>
    <property type="match status" value="1"/>
</dbReference>
<proteinExistence type="predicted"/>
<evidence type="ECO:0000313" key="2">
    <source>
        <dbReference type="EMBL" id="UZJ26518.1"/>
    </source>
</evidence>
<feature type="domain" description="Shikimate dehydrogenase substrate binding N-terminal" evidence="1">
    <location>
        <begin position="26"/>
        <end position="93"/>
    </location>
</feature>
<dbReference type="InterPro" id="IPR036291">
    <property type="entry name" value="NAD(P)-bd_dom_sf"/>
</dbReference>
<dbReference type="Pfam" id="PF08501">
    <property type="entry name" value="Shikimate_dh_N"/>
    <property type="match status" value="1"/>
</dbReference>